<accession>A0A6C2U351</accession>
<comment type="cofactor">
    <cofactor evidence="10">
        <name>[4Fe-4S] cluster</name>
        <dbReference type="ChEBI" id="CHEBI:49883"/>
    </cofactor>
    <text evidence="10">Binds 3 [4Fe-4S] clusters.</text>
</comment>
<evidence type="ECO:0000259" key="11">
    <source>
        <dbReference type="PROSITE" id="PS51379"/>
    </source>
</evidence>
<evidence type="ECO:0000256" key="9">
    <source>
        <dbReference type="ARBA" id="ARBA00023136"/>
    </source>
</evidence>
<keyword evidence="1 10" id="KW-0813">Transport</keyword>
<keyword evidence="2 10" id="KW-0004">4Fe-4S</keyword>
<feature type="binding site" evidence="10">
    <location>
        <position position="165"/>
    </location>
    <ligand>
        <name>[4Fe-4S] cluster</name>
        <dbReference type="ChEBI" id="CHEBI:49883"/>
        <label>3</label>
    </ligand>
</feature>
<gene>
    <name evidence="13" type="primary">rsxB</name>
    <name evidence="10" type="synonym">rnfB</name>
    <name evidence="13" type="ORF">PDESU_02981</name>
</gene>
<dbReference type="Proteomes" id="UP000366872">
    <property type="component" value="Unassembled WGS sequence"/>
</dbReference>
<name>A0A6C2U351_PONDE</name>
<evidence type="ECO:0000256" key="1">
    <source>
        <dbReference type="ARBA" id="ARBA00022448"/>
    </source>
</evidence>
<evidence type="ECO:0000256" key="5">
    <source>
        <dbReference type="ARBA" id="ARBA00022967"/>
    </source>
</evidence>
<dbReference type="Pfam" id="PF13187">
    <property type="entry name" value="Fer4_9"/>
    <property type="match status" value="1"/>
</dbReference>
<keyword evidence="8 10" id="KW-0411">Iron-sulfur</keyword>
<dbReference type="HAMAP" id="MF_00463">
    <property type="entry name" value="RsxB_RnfB"/>
    <property type="match status" value="1"/>
</dbReference>
<feature type="binding site" evidence="10">
    <location>
        <position position="142"/>
    </location>
    <ligand>
        <name>[4Fe-4S] cluster</name>
        <dbReference type="ChEBI" id="CHEBI:49883"/>
        <label>2</label>
    </ligand>
</feature>
<proteinExistence type="inferred from homology"/>
<dbReference type="EMBL" id="CAAHFG010000001">
    <property type="protein sequence ID" value="VGO14420.1"/>
    <property type="molecule type" value="Genomic_DNA"/>
</dbReference>
<evidence type="ECO:0000256" key="4">
    <source>
        <dbReference type="ARBA" id="ARBA00022737"/>
    </source>
</evidence>
<comment type="similarity">
    <text evidence="10">Belongs to the 4Fe4S bacterial-type ferredoxin family. RnfB subfamily.</text>
</comment>
<organism evidence="13 14">
    <name type="scientific">Pontiella desulfatans</name>
    <dbReference type="NCBI Taxonomy" id="2750659"/>
    <lineage>
        <taxon>Bacteria</taxon>
        <taxon>Pseudomonadati</taxon>
        <taxon>Kiritimatiellota</taxon>
        <taxon>Kiritimatiellia</taxon>
        <taxon>Kiritimatiellales</taxon>
        <taxon>Pontiellaceae</taxon>
        <taxon>Pontiella</taxon>
    </lineage>
</organism>
<evidence type="ECO:0000256" key="3">
    <source>
        <dbReference type="ARBA" id="ARBA00022723"/>
    </source>
</evidence>
<evidence type="ECO:0000256" key="8">
    <source>
        <dbReference type="ARBA" id="ARBA00023014"/>
    </source>
</evidence>
<feature type="binding site" evidence="10">
    <location>
        <position position="171"/>
    </location>
    <ligand>
        <name>[4Fe-4S] cluster</name>
        <dbReference type="ChEBI" id="CHEBI:49883"/>
        <label>3</label>
    </ligand>
</feature>
<feature type="domain" description="4Fe-4S" evidence="12">
    <location>
        <begin position="28"/>
        <end position="87"/>
    </location>
</feature>
<dbReference type="GO" id="GO:0009055">
    <property type="term" value="F:electron transfer activity"/>
    <property type="evidence" value="ECO:0007669"/>
    <property type="project" value="InterPro"/>
</dbReference>
<feature type="binding site" evidence="10">
    <location>
        <position position="175"/>
    </location>
    <ligand>
        <name>[4Fe-4S] cluster</name>
        <dbReference type="ChEBI" id="CHEBI:49883"/>
        <label>2</label>
    </ligand>
</feature>
<protein>
    <recommendedName>
        <fullName evidence="10">Ion-translocating oxidoreductase complex subunit B</fullName>
        <ecNumber evidence="10">7.-.-.-</ecNumber>
    </recommendedName>
    <alternativeName>
        <fullName evidence="10">Rnf electron transport complex subunit B</fullName>
    </alternativeName>
</protein>
<dbReference type="InterPro" id="IPR017896">
    <property type="entry name" value="4Fe4S_Fe-S-bd"/>
</dbReference>
<evidence type="ECO:0000256" key="2">
    <source>
        <dbReference type="ARBA" id="ARBA00022485"/>
    </source>
</evidence>
<keyword evidence="3 10" id="KW-0479">Metal-binding</keyword>
<dbReference type="GO" id="GO:0051539">
    <property type="term" value="F:4 iron, 4 sulfur cluster binding"/>
    <property type="evidence" value="ECO:0007669"/>
    <property type="project" value="UniProtKB-UniRule"/>
</dbReference>
<keyword evidence="7 10" id="KW-0408">Iron</keyword>
<comment type="subunit">
    <text evidence="10">The complex is composed of six subunits: RnfA, RnfB, RnfC, RnfD, RnfE and RnfG.</text>
</comment>
<feature type="binding site" evidence="10">
    <location>
        <position position="53"/>
    </location>
    <ligand>
        <name>[4Fe-4S] cluster</name>
        <dbReference type="ChEBI" id="CHEBI:49883"/>
        <label>1</label>
    </ligand>
</feature>
<dbReference type="GO" id="GO:0046872">
    <property type="term" value="F:metal ion binding"/>
    <property type="evidence" value="ECO:0007669"/>
    <property type="project" value="UniProtKB-KW"/>
</dbReference>
<dbReference type="PROSITE" id="PS00198">
    <property type="entry name" value="4FE4S_FER_1"/>
    <property type="match status" value="1"/>
</dbReference>
<comment type="caution">
    <text evidence="10">Lacks conserved residue(s) required for the propagation of feature annotation.</text>
</comment>
<evidence type="ECO:0000256" key="7">
    <source>
        <dbReference type="ARBA" id="ARBA00023004"/>
    </source>
</evidence>
<feature type="binding site" evidence="10">
    <location>
        <position position="48"/>
    </location>
    <ligand>
        <name>[4Fe-4S] cluster</name>
        <dbReference type="ChEBI" id="CHEBI:49883"/>
        <label>1</label>
    </ligand>
</feature>
<dbReference type="InterPro" id="IPR007202">
    <property type="entry name" value="4Fe-4S_dom"/>
</dbReference>
<dbReference type="PROSITE" id="PS51656">
    <property type="entry name" value="4FE4S"/>
    <property type="match status" value="1"/>
</dbReference>
<dbReference type="PANTHER" id="PTHR43560:SF1">
    <property type="entry name" value="ION-TRANSLOCATING OXIDOREDUCTASE COMPLEX SUBUNIT B"/>
    <property type="match status" value="1"/>
</dbReference>
<comment type="subcellular location">
    <subcellularLocation>
        <location evidence="10">Cell membrane</location>
    </subcellularLocation>
</comment>
<evidence type="ECO:0000259" key="12">
    <source>
        <dbReference type="PROSITE" id="PS51656"/>
    </source>
</evidence>
<dbReference type="InterPro" id="IPR010207">
    <property type="entry name" value="Elect_transpt_cplx_RnfB/RsxB"/>
</dbReference>
<feature type="binding site" evidence="10">
    <location>
        <position position="146"/>
    </location>
    <ligand>
        <name>[4Fe-4S] cluster</name>
        <dbReference type="ChEBI" id="CHEBI:49883"/>
        <label>3</label>
    </ligand>
</feature>
<dbReference type="GO" id="GO:0005886">
    <property type="term" value="C:plasma membrane"/>
    <property type="evidence" value="ECO:0007669"/>
    <property type="project" value="UniProtKB-SubCell"/>
</dbReference>
<dbReference type="Gene3D" id="3.30.70.20">
    <property type="match status" value="1"/>
</dbReference>
<reference evidence="13 14" key="1">
    <citation type="submission" date="2019-04" db="EMBL/GenBank/DDBJ databases">
        <authorList>
            <person name="Van Vliet M D."/>
        </authorList>
    </citation>
    <scope>NUCLEOTIDE SEQUENCE [LARGE SCALE GENOMIC DNA]</scope>
    <source>
        <strain evidence="13 14">F1</strain>
    </source>
</reference>
<evidence type="ECO:0000256" key="6">
    <source>
        <dbReference type="ARBA" id="ARBA00022982"/>
    </source>
</evidence>
<feature type="binding site" evidence="10">
    <location>
        <position position="136"/>
    </location>
    <ligand>
        <name>[4Fe-4S] cluster</name>
        <dbReference type="ChEBI" id="CHEBI:49883"/>
        <label>2</label>
    </ligand>
</feature>
<feature type="binding site" evidence="10">
    <location>
        <position position="132"/>
    </location>
    <ligand>
        <name>[4Fe-4S] cluster</name>
        <dbReference type="ChEBI" id="CHEBI:49883"/>
        <label>2</label>
    </ligand>
</feature>
<keyword evidence="14" id="KW-1185">Reference proteome</keyword>
<dbReference type="InterPro" id="IPR017900">
    <property type="entry name" value="4Fe4S_Fe_S_CS"/>
</dbReference>
<keyword evidence="4 10" id="KW-0677">Repeat</keyword>
<evidence type="ECO:0000313" key="13">
    <source>
        <dbReference type="EMBL" id="VGO14420.1"/>
    </source>
</evidence>
<dbReference type="SUPFAM" id="SSF54862">
    <property type="entry name" value="4Fe-4S ferredoxins"/>
    <property type="match status" value="1"/>
</dbReference>
<keyword evidence="6 10" id="KW-0249">Electron transport</keyword>
<dbReference type="InterPro" id="IPR050395">
    <property type="entry name" value="4Fe4S_Ferredoxin_RnfB"/>
</dbReference>
<feature type="domain" description="4Fe-4S ferredoxin-type" evidence="11">
    <location>
        <begin position="156"/>
        <end position="185"/>
    </location>
</feature>
<feature type="domain" description="4Fe-4S ferredoxin-type" evidence="11">
    <location>
        <begin position="128"/>
        <end position="155"/>
    </location>
</feature>
<dbReference type="Pfam" id="PF04060">
    <property type="entry name" value="FeS"/>
    <property type="match status" value="1"/>
</dbReference>
<comment type="function">
    <text evidence="10">Part of a membrane-bound complex that couples electron transfer with translocation of ions across the membrane.</text>
</comment>
<dbReference type="Gene3D" id="1.10.15.40">
    <property type="entry name" value="Electron transport complex subunit B, putative Fe-S cluster"/>
    <property type="match status" value="1"/>
</dbReference>
<keyword evidence="5 10" id="KW-1278">Translocase</keyword>
<keyword evidence="10" id="KW-1003">Cell membrane</keyword>
<dbReference type="PANTHER" id="PTHR43560">
    <property type="entry name" value="ION-TRANSLOCATING OXIDOREDUCTASE COMPLEX SUBUNIT B"/>
    <property type="match status" value="1"/>
</dbReference>
<dbReference type="EC" id="7.-.-.-" evidence="10"/>
<dbReference type="AlphaFoldDB" id="A0A6C2U351"/>
<feature type="region of interest" description="Hydrophobic" evidence="10">
    <location>
        <begin position="1"/>
        <end position="22"/>
    </location>
</feature>
<sequence>MTAIIAVGLLGVLLGVIIGVVAKVFAVEIDERIEGVGELLPGANCGGCGFAGCADFAKAVVAHDATPDQCPVCSPEDVTAIAGYLGISAEEKEKKVALVRCSGDIKNTVRSLYNGVRDCRSAVLVAGGAKGCDYGCLGFGSCADACPFGAIEINDGLAIVHKELCVGCENCVAACPKDLILMVPAATEVHVYCNSPEKGAAKRAVCQTACIGCRKCVKASGEEEHMLVDGFLIRTNYENPPATELVEAAACPTTALRIDSQHAAGAYAKEGASK</sequence>
<dbReference type="PROSITE" id="PS51379">
    <property type="entry name" value="4FE4S_FER_2"/>
    <property type="match status" value="2"/>
</dbReference>
<dbReference type="GO" id="GO:0022900">
    <property type="term" value="P:electron transport chain"/>
    <property type="evidence" value="ECO:0007669"/>
    <property type="project" value="UniProtKB-UniRule"/>
</dbReference>
<evidence type="ECO:0000256" key="10">
    <source>
        <dbReference type="HAMAP-Rule" id="MF_00463"/>
    </source>
</evidence>
<keyword evidence="9 10" id="KW-0472">Membrane</keyword>
<feature type="binding site" evidence="10">
    <location>
        <position position="168"/>
    </location>
    <ligand>
        <name>[4Fe-4S] cluster</name>
        <dbReference type="ChEBI" id="CHEBI:49883"/>
        <label>3</label>
    </ligand>
</feature>
<evidence type="ECO:0000313" key="14">
    <source>
        <dbReference type="Proteomes" id="UP000366872"/>
    </source>
</evidence>
<feature type="binding site" evidence="10">
    <location>
        <position position="45"/>
    </location>
    <ligand>
        <name>[4Fe-4S] cluster</name>
        <dbReference type="ChEBI" id="CHEBI:49883"/>
        <label>1</label>
    </ligand>
</feature>
<feature type="binding site" evidence="10">
    <location>
        <position position="70"/>
    </location>
    <ligand>
        <name>[4Fe-4S] cluster</name>
        <dbReference type="ChEBI" id="CHEBI:49883"/>
        <label>1</label>
    </ligand>
</feature>